<dbReference type="Proteomes" id="UP000823388">
    <property type="component" value="Chromosome 8N"/>
</dbReference>
<protein>
    <submittedName>
        <fullName evidence="1">Uncharacterized protein</fullName>
    </submittedName>
</protein>
<keyword evidence="2" id="KW-1185">Reference proteome</keyword>
<dbReference type="AlphaFoldDB" id="A0A8T0P8U6"/>
<dbReference type="EMBL" id="CM029052">
    <property type="protein sequence ID" value="KAG2558591.1"/>
    <property type="molecule type" value="Genomic_DNA"/>
</dbReference>
<sequence length="155" mass="16836">MPPFTMPLAHSFGTAGLGAASSKVYALSPPDSSLTRRALAAVCHRGLVNVLLWRLCFVGVLLGGASKSIAGWCFHRYCHSPSWVPPLGWRRMAVRGAWMCCRCRHQLQRRPSCPVKLWFACPSPLLVPIPLGGPSDGGRQWSGVATRSGVGMHWS</sequence>
<comment type="caution">
    <text evidence="1">The sequence shown here is derived from an EMBL/GenBank/DDBJ whole genome shotgun (WGS) entry which is preliminary data.</text>
</comment>
<organism evidence="1 2">
    <name type="scientific">Panicum virgatum</name>
    <name type="common">Blackwell switchgrass</name>
    <dbReference type="NCBI Taxonomy" id="38727"/>
    <lineage>
        <taxon>Eukaryota</taxon>
        <taxon>Viridiplantae</taxon>
        <taxon>Streptophyta</taxon>
        <taxon>Embryophyta</taxon>
        <taxon>Tracheophyta</taxon>
        <taxon>Spermatophyta</taxon>
        <taxon>Magnoliopsida</taxon>
        <taxon>Liliopsida</taxon>
        <taxon>Poales</taxon>
        <taxon>Poaceae</taxon>
        <taxon>PACMAD clade</taxon>
        <taxon>Panicoideae</taxon>
        <taxon>Panicodae</taxon>
        <taxon>Paniceae</taxon>
        <taxon>Panicinae</taxon>
        <taxon>Panicum</taxon>
        <taxon>Panicum sect. Hiantes</taxon>
    </lineage>
</organism>
<reference evidence="1" key="1">
    <citation type="submission" date="2020-05" db="EMBL/GenBank/DDBJ databases">
        <title>WGS assembly of Panicum virgatum.</title>
        <authorList>
            <person name="Lovell J.T."/>
            <person name="Jenkins J."/>
            <person name="Shu S."/>
            <person name="Juenger T.E."/>
            <person name="Schmutz J."/>
        </authorList>
    </citation>
    <scope>NUCLEOTIDE SEQUENCE</scope>
    <source>
        <strain evidence="1">AP13</strain>
    </source>
</reference>
<accession>A0A8T0P8U6</accession>
<evidence type="ECO:0000313" key="2">
    <source>
        <dbReference type="Proteomes" id="UP000823388"/>
    </source>
</evidence>
<proteinExistence type="predicted"/>
<gene>
    <name evidence="1" type="ORF">PVAP13_8NG277101</name>
</gene>
<evidence type="ECO:0000313" key="1">
    <source>
        <dbReference type="EMBL" id="KAG2558591.1"/>
    </source>
</evidence>
<name>A0A8T0P8U6_PANVG</name>